<dbReference type="Pfam" id="PF00096">
    <property type="entry name" value="zf-C2H2"/>
    <property type="match status" value="2"/>
</dbReference>
<sequence length="429" mass="45158">MTTTSSAFDFLLGDLSATPADHQKVNKKETVNALDWLYLDNSTDVSAPHPDAFELELESSLAALGGLDSAELAALQSITTTVDSFNPADFGLYTQYRSNANNTYSAYSGYDGAPSTITASSETLSTYGSQYEPFQHKLPTGSSAALDAVAAVSNSGAQHHLTSHSGNLVNNLANPLSSLFPDIDLNFTAFNLEAVAATAAADSTSNSSMLPRLTLDIDSTNTSAAEPRSRSRGSSSAYDSASPPSTDLYYLPPTSAGSNVSQSYMGSGPTHPSLAGGLAGVSPNTAPANTIAKTEVRTNPAAADVDPRRKYQCPTCPRAFARAFNLKTHMATHDPNRVKNFVCRHSGCGRSFSRKHDLGRHLVSIHQDTSVIAGGPSASETSPNGSNKRSSPTIGVGAGDKQRVWCDNCGRGWLAGSRDACDCEDKDEE</sequence>
<feature type="compositionally biased region" description="Polar residues" evidence="8">
    <location>
        <begin position="282"/>
        <end position="292"/>
    </location>
</feature>
<proteinExistence type="predicted"/>
<organism evidence="10 11">
    <name type="scientific">Tulasnella calospora MUT 4182</name>
    <dbReference type="NCBI Taxonomy" id="1051891"/>
    <lineage>
        <taxon>Eukaryota</taxon>
        <taxon>Fungi</taxon>
        <taxon>Dikarya</taxon>
        <taxon>Basidiomycota</taxon>
        <taxon>Agaricomycotina</taxon>
        <taxon>Agaricomycetes</taxon>
        <taxon>Cantharellales</taxon>
        <taxon>Tulasnellaceae</taxon>
        <taxon>Tulasnella</taxon>
    </lineage>
</organism>
<keyword evidence="3" id="KW-0677">Repeat</keyword>
<keyword evidence="2" id="KW-0479">Metal-binding</keyword>
<evidence type="ECO:0000256" key="5">
    <source>
        <dbReference type="ARBA" id="ARBA00022833"/>
    </source>
</evidence>
<dbReference type="PANTHER" id="PTHR40626">
    <property type="entry name" value="MIP31509P"/>
    <property type="match status" value="1"/>
</dbReference>
<dbReference type="PROSITE" id="PS00028">
    <property type="entry name" value="ZINC_FINGER_C2H2_1"/>
    <property type="match status" value="2"/>
</dbReference>
<accession>A0A0C3LKC6</accession>
<dbReference type="OrthoDB" id="8117402at2759"/>
<evidence type="ECO:0000256" key="2">
    <source>
        <dbReference type="ARBA" id="ARBA00022723"/>
    </source>
</evidence>
<dbReference type="Proteomes" id="UP000054248">
    <property type="component" value="Unassembled WGS sequence"/>
</dbReference>
<reference evidence="10 11" key="1">
    <citation type="submission" date="2014-04" db="EMBL/GenBank/DDBJ databases">
        <authorList>
            <consortium name="DOE Joint Genome Institute"/>
            <person name="Kuo A."/>
            <person name="Girlanda M."/>
            <person name="Perotto S."/>
            <person name="Kohler A."/>
            <person name="Nagy L.G."/>
            <person name="Floudas D."/>
            <person name="Copeland A."/>
            <person name="Barry K.W."/>
            <person name="Cichocki N."/>
            <person name="Veneault-Fourrey C."/>
            <person name="LaButti K."/>
            <person name="Lindquist E.A."/>
            <person name="Lipzen A."/>
            <person name="Lundell T."/>
            <person name="Morin E."/>
            <person name="Murat C."/>
            <person name="Sun H."/>
            <person name="Tunlid A."/>
            <person name="Henrissat B."/>
            <person name="Grigoriev I.V."/>
            <person name="Hibbett D.S."/>
            <person name="Martin F."/>
            <person name="Nordberg H.P."/>
            <person name="Cantor M.N."/>
            <person name="Hua S.X."/>
        </authorList>
    </citation>
    <scope>NUCLEOTIDE SEQUENCE [LARGE SCALE GENOMIC DNA]</scope>
    <source>
        <strain evidence="10 11">MUT 4182</strain>
    </source>
</reference>
<protein>
    <recommendedName>
        <fullName evidence="9">C2H2-type domain-containing protein</fullName>
    </recommendedName>
</protein>
<evidence type="ECO:0000313" key="10">
    <source>
        <dbReference type="EMBL" id="KIO34558.1"/>
    </source>
</evidence>
<feature type="region of interest" description="Disordered" evidence="8">
    <location>
        <begin position="212"/>
        <end position="303"/>
    </location>
</feature>
<evidence type="ECO:0000256" key="6">
    <source>
        <dbReference type="ARBA" id="ARBA00023242"/>
    </source>
</evidence>
<evidence type="ECO:0000256" key="3">
    <source>
        <dbReference type="ARBA" id="ARBA00022737"/>
    </source>
</evidence>
<dbReference type="Gene3D" id="3.30.160.60">
    <property type="entry name" value="Classic Zinc Finger"/>
    <property type="match status" value="2"/>
</dbReference>
<keyword evidence="4 7" id="KW-0863">Zinc-finger</keyword>
<dbReference type="GO" id="GO:0000978">
    <property type="term" value="F:RNA polymerase II cis-regulatory region sequence-specific DNA binding"/>
    <property type="evidence" value="ECO:0007669"/>
    <property type="project" value="InterPro"/>
</dbReference>
<gene>
    <name evidence="10" type="ORF">M407DRAFT_16533</name>
</gene>
<dbReference type="STRING" id="1051891.A0A0C3LKC6"/>
<feature type="region of interest" description="Disordered" evidence="8">
    <location>
        <begin position="369"/>
        <end position="400"/>
    </location>
</feature>
<dbReference type="HOGENOM" id="CLU_778808_0_0_1"/>
<dbReference type="PROSITE" id="PS50157">
    <property type="entry name" value="ZINC_FINGER_C2H2_2"/>
    <property type="match status" value="2"/>
</dbReference>
<feature type="compositionally biased region" description="Low complexity" evidence="8">
    <location>
        <begin position="232"/>
        <end position="245"/>
    </location>
</feature>
<evidence type="ECO:0000256" key="8">
    <source>
        <dbReference type="SAM" id="MobiDB-lite"/>
    </source>
</evidence>
<dbReference type="SMART" id="SM00355">
    <property type="entry name" value="ZnF_C2H2"/>
    <property type="match status" value="2"/>
</dbReference>
<comment type="subcellular location">
    <subcellularLocation>
        <location evidence="1">Nucleus</location>
    </subcellularLocation>
</comment>
<dbReference type="InterPro" id="IPR013087">
    <property type="entry name" value="Znf_C2H2_type"/>
</dbReference>
<feature type="domain" description="C2H2-type" evidence="9">
    <location>
        <begin position="311"/>
        <end position="338"/>
    </location>
</feature>
<dbReference type="InterPro" id="IPR036236">
    <property type="entry name" value="Znf_C2H2_sf"/>
</dbReference>
<keyword evidence="11" id="KW-1185">Reference proteome</keyword>
<dbReference type="GO" id="GO:0005634">
    <property type="term" value="C:nucleus"/>
    <property type="evidence" value="ECO:0007669"/>
    <property type="project" value="UniProtKB-SubCell"/>
</dbReference>
<dbReference type="SUPFAM" id="SSF57667">
    <property type="entry name" value="beta-beta-alpha zinc fingers"/>
    <property type="match status" value="1"/>
</dbReference>
<evidence type="ECO:0000313" key="11">
    <source>
        <dbReference type="Proteomes" id="UP000054248"/>
    </source>
</evidence>
<dbReference type="PANTHER" id="PTHR40626:SF11">
    <property type="entry name" value="ZINC FINGER PROTEIN YPR022C"/>
    <property type="match status" value="1"/>
</dbReference>
<feature type="compositionally biased region" description="Polar residues" evidence="8">
    <location>
        <begin position="255"/>
        <end position="265"/>
    </location>
</feature>
<evidence type="ECO:0000256" key="1">
    <source>
        <dbReference type="ARBA" id="ARBA00004123"/>
    </source>
</evidence>
<feature type="compositionally biased region" description="Polar residues" evidence="8">
    <location>
        <begin position="378"/>
        <end position="393"/>
    </location>
</feature>
<keyword evidence="6" id="KW-0539">Nucleus</keyword>
<keyword evidence="5" id="KW-0862">Zinc</keyword>
<dbReference type="GO" id="GO:0008270">
    <property type="term" value="F:zinc ion binding"/>
    <property type="evidence" value="ECO:0007669"/>
    <property type="project" value="UniProtKB-KW"/>
</dbReference>
<evidence type="ECO:0000259" key="9">
    <source>
        <dbReference type="PROSITE" id="PS50157"/>
    </source>
</evidence>
<dbReference type="AlphaFoldDB" id="A0A0C3LKC6"/>
<reference evidence="11" key="2">
    <citation type="submission" date="2015-01" db="EMBL/GenBank/DDBJ databases">
        <title>Evolutionary Origins and Diversification of the Mycorrhizal Mutualists.</title>
        <authorList>
            <consortium name="DOE Joint Genome Institute"/>
            <consortium name="Mycorrhizal Genomics Consortium"/>
            <person name="Kohler A."/>
            <person name="Kuo A."/>
            <person name="Nagy L.G."/>
            <person name="Floudas D."/>
            <person name="Copeland A."/>
            <person name="Barry K.W."/>
            <person name="Cichocki N."/>
            <person name="Veneault-Fourrey C."/>
            <person name="LaButti K."/>
            <person name="Lindquist E.A."/>
            <person name="Lipzen A."/>
            <person name="Lundell T."/>
            <person name="Morin E."/>
            <person name="Murat C."/>
            <person name="Riley R."/>
            <person name="Ohm R."/>
            <person name="Sun H."/>
            <person name="Tunlid A."/>
            <person name="Henrissat B."/>
            <person name="Grigoriev I.V."/>
            <person name="Hibbett D.S."/>
            <person name="Martin F."/>
        </authorList>
    </citation>
    <scope>NUCLEOTIDE SEQUENCE [LARGE SCALE GENOMIC DNA]</scope>
    <source>
        <strain evidence="11">MUT 4182</strain>
    </source>
</reference>
<dbReference type="GO" id="GO:0000981">
    <property type="term" value="F:DNA-binding transcription factor activity, RNA polymerase II-specific"/>
    <property type="evidence" value="ECO:0007669"/>
    <property type="project" value="InterPro"/>
</dbReference>
<name>A0A0C3LKC6_9AGAM</name>
<dbReference type="GO" id="GO:0000785">
    <property type="term" value="C:chromatin"/>
    <property type="evidence" value="ECO:0007669"/>
    <property type="project" value="TreeGrafter"/>
</dbReference>
<evidence type="ECO:0000256" key="7">
    <source>
        <dbReference type="PROSITE-ProRule" id="PRU00042"/>
    </source>
</evidence>
<feature type="domain" description="C2H2-type" evidence="9">
    <location>
        <begin position="341"/>
        <end position="371"/>
    </location>
</feature>
<dbReference type="EMBL" id="KN822942">
    <property type="protein sequence ID" value="KIO34558.1"/>
    <property type="molecule type" value="Genomic_DNA"/>
</dbReference>
<evidence type="ECO:0000256" key="4">
    <source>
        <dbReference type="ARBA" id="ARBA00022771"/>
    </source>
</evidence>
<dbReference type="InterPro" id="IPR051059">
    <property type="entry name" value="VerF-like"/>
</dbReference>